<sequence length="204" mass="23429">MKEEEEEEHDRNDITGLSNYVETELMFEKVVTPSDVGKLNRLVIPKQHAEKHFPLQQQQRQQPGRVGEGKGVVLSFEEERTGRLWRFRYSYWSSSQSYVMTKGWSRFVREKRLRAGDAVSFAHAVGARGRLFIRWATRAGPRGPAAVLQRASFVPAWEYYYRNHPTGGQGGPTKRLRLFGVNLECPNSECADTDEPSYIIPLLL</sequence>
<name>A0A6P5FE83_ANACO</name>
<dbReference type="PROSITE" id="PS50863">
    <property type="entry name" value="B3"/>
    <property type="match status" value="1"/>
</dbReference>
<evidence type="ECO:0000259" key="6">
    <source>
        <dbReference type="PROSITE" id="PS50863"/>
    </source>
</evidence>
<keyword evidence="5" id="KW-0539">Nucleus</keyword>
<keyword evidence="4" id="KW-0804">Transcription</keyword>
<dbReference type="InterPro" id="IPR003340">
    <property type="entry name" value="B3_DNA-bd"/>
</dbReference>
<evidence type="ECO:0000313" key="7">
    <source>
        <dbReference type="Proteomes" id="UP000515123"/>
    </source>
</evidence>
<keyword evidence="7" id="KW-1185">Reference proteome</keyword>
<comment type="subcellular location">
    <subcellularLocation>
        <location evidence="1">Nucleus</location>
    </subcellularLocation>
</comment>
<keyword evidence="3" id="KW-0238">DNA-binding</keyword>
<accession>A0A6P5FE83</accession>
<dbReference type="InterPro" id="IPR044800">
    <property type="entry name" value="LEC2-like"/>
</dbReference>
<evidence type="ECO:0000256" key="4">
    <source>
        <dbReference type="ARBA" id="ARBA00023163"/>
    </source>
</evidence>
<reference evidence="7" key="1">
    <citation type="journal article" date="2015" name="Nat. Genet.">
        <title>The pineapple genome and the evolution of CAM photosynthesis.</title>
        <authorList>
            <person name="Ming R."/>
            <person name="VanBuren R."/>
            <person name="Wai C.M."/>
            <person name="Tang H."/>
            <person name="Schatz M.C."/>
            <person name="Bowers J.E."/>
            <person name="Lyons E."/>
            <person name="Wang M.L."/>
            <person name="Chen J."/>
            <person name="Biggers E."/>
            <person name="Zhang J."/>
            <person name="Huang L."/>
            <person name="Zhang L."/>
            <person name="Miao W."/>
            <person name="Zhang J."/>
            <person name="Ye Z."/>
            <person name="Miao C."/>
            <person name="Lin Z."/>
            <person name="Wang H."/>
            <person name="Zhou H."/>
            <person name="Yim W.C."/>
            <person name="Priest H.D."/>
            <person name="Zheng C."/>
            <person name="Woodhouse M."/>
            <person name="Edger P.P."/>
            <person name="Guyot R."/>
            <person name="Guo H.B."/>
            <person name="Guo H."/>
            <person name="Zheng G."/>
            <person name="Singh R."/>
            <person name="Sharma A."/>
            <person name="Min X."/>
            <person name="Zheng Y."/>
            <person name="Lee H."/>
            <person name="Gurtowski J."/>
            <person name="Sedlazeck F.J."/>
            <person name="Harkess A."/>
            <person name="McKain M.R."/>
            <person name="Liao Z."/>
            <person name="Fang J."/>
            <person name="Liu J."/>
            <person name="Zhang X."/>
            <person name="Zhang Q."/>
            <person name="Hu W."/>
            <person name="Qin Y."/>
            <person name="Wang K."/>
            <person name="Chen L.Y."/>
            <person name="Shirley N."/>
            <person name="Lin Y.R."/>
            <person name="Liu L.Y."/>
            <person name="Hernandez A.G."/>
            <person name="Wright C.L."/>
            <person name="Bulone V."/>
            <person name="Tuskan G.A."/>
            <person name="Heath K."/>
            <person name="Zee F."/>
            <person name="Moore P.H."/>
            <person name="Sunkar R."/>
            <person name="Leebens-Mack J.H."/>
            <person name="Mockler T."/>
            <person name="Bennetzen J.L."/>
            <person name="Freeling M."/>
            <person name="Sankoff D."/>
            <person name="Paterson A.H."/>
            <person name="Zhu X."/>
            <person name="Yang X."/>
            <person name="Smith J.A."/>
            <person name="Cushman J.C."/>
            <person name="Paull R.E."/>
            <person name="Yu Q."/>
        </authorList>
    </citation>
    <scope>NUCLEOTIDE SEQUENCE [LARGE SCALE GENOMIC DNA]</scope>
    <source>
        <strain evidence="7">cv. F153</strain>
    </source>
</reference>
<dbReference type="Gene3D" id="2.40.330.10">
    <property type="entry name" value="DNA-binding pseudobarrel domain"/>
    <property type="match status" value="1"/>
</dbReference>
<dbReference type="Gramene" id="Aco016654.1.mrna1">
    <property type="protein sequence ID" value="Aco016654.1.mrna1.cds1"/>
    <property type="gene ID" value="Aco016654.1.path1"/>
</dbReference>
<evidence type="ECO:0000256" key="5">
    <source>
        <dbReference type="ARBA" id="ARBA00023242"/>
    </source>
</evidence>
<evidence type="ECO:0000256" key="1">
    <source>
        <dbReference type="ARBA" id="ARBA00004123"/>
    </source>
</evidence>
<dbReference type="InterPro" id="IPR015300">
    <property type="entry name" value="DNA-bd_pseudobarrel_sf"/>
</dbReference>
<evidence type="ECO:0000313" key="8">
    <source>
        <dbReference type="RefSeq" id="XP_020094561.1"/>
    </source>
</evidence>
<organism evidence="7 8">
    <name type="scientific">Ananas comosus</name>
    <name type="common">Pineapple</name>
    <name type="synonym">Ananas ananas</name>
    <dbReference type="NCBI Taxonomy" id="4615"/>
    <lineage>
        <taxon>Eukaryota</taxon>
        <taxon>Viridiplantae</taxon>
        <taxon>Streptophyta</taxon>
        <taxon>Embryophyta</taxon>
        <taxon>Tracheophyta</taxon>
        <taxon>Spermatophyta</taxon>
        <taxon>Magnoliopsida</taxon>
        <taxon>Liliopsida</taxon>
        <taxon>Poales</taxon>
        <taxon>Bromeliaceae</taxon>
        <taxon>Bromelioideae</taxon>
        <taxon>Ananas</taxon>
    </lineage>
</organism>
<dbReference type="AlphaFoldDB" id="A0A6P5FE83"/>
<feature type="domain" description="TF-B3" evidence="6">
    <location>
        <begin position="27"/>
        <end position="139"/>
    </location>
</feature>
<dbReference type="RefSeq" id="XP_020094561.1">
    <property type="nucleotide sequence ID" value="XM_020238972.1"/>
</dbReference>
<dbReference type="GO" id="GO:0005634">
    <property type="term" value="C:nucleus"/>
    <property type="evidence" value="ECO:0007669"/>
    <property type="project" value="UniProtKB-SubCell"/>
</dbReference>
<dbReference type="CDD" id="cd10017">
    <property type="entry name" value="B3_DNA"/>
    <property type="match status" value="1"/>
</dbReference>
<dbReference type="PANTHER" id="PTHR31140">
    <property type="entry name" value="B3 DOMAIN-CONTAINING TRANSCRIPTION FACTOR ABI3"/>
    <property type="match status" value="1"/>
</dbReference>
<gene>
    <name evidence="8" type="primary">LOC109714370</name>
</gene>
<dbReference type="SUPFAM" id="SSF101936">
    <property type="entry name" value="DNA-binding pseudobarrel domain"/>
    <property type="match status" value="1"/>
</dbReference>
<dbReference type="OrthoDB" id="2020802at2759"/>
<evidence type="ECO:0000256" key="2">
    <source>
        <dbReference type="ARBA" id="ARBA00023015"/>
    </source>
</evidence>
<keyword evidence="2" id="KW-0805">Transcription regulation</keyword>
<reference evidence="8" key="2">
    <citation type="submission" date="2025-08" db="UniProtKB">
        <authorList>
            <consortium name="RefSeq"/>
        </authorList>
    </citation>
    <scope>IDENTIFICATION</scope>
    <source>
        <tissue evidence="8">Leaf</tissue>
    </source>
</reference>
<dbReference type="Proteomes" id="UP000515123">
    <property type="component" value="Linkage group 8"/>
</dbReference>
<protein>
    <submittedName>
        <fullName evidence="8">B3 domain-containing protein Os03g0120900-like</fullName>
    </submittedName>
</protein>
<evidence type="ECO:0000256" key="3">
    <source>
        <dbReference type="ARBA" id="ARBA00023125"/>
    </source>
</evidence>
<proteinExistence type="predicted"/>
<dbReference type="SMART" id="SM01019">
    <property type="entry name" value="B3"/>
    <property type="match status" value="1"/>
</dbReference>
<dbReference type="GeneID" id="109714370"/>
<dbReference type="GO" id="GO:0003700">
    <property type="term" value="F:DNA-binding transcription factor activity"/>
    <property type="evidence" value="ECO:0007669"/>
    <property type="project" value="InterPro"/>
</dbReference>
<dbReference type="Pfam" id="PF02362">
    <property type="entry name" value="B3"/>
    <property type="match status" value="1"/>
</dbReference>
<dbReference type="PANTHER" id="PTHR31140:SF139">
    <property type="entry name" value="B3 DOMAIN-CONTAINING PROTEIN OS02G0455900-RELATED"/>
    <property type="match status" value="1"/>
</dbReference>
<dbReference type="GO" id="GO:0003677">
    <property type="term" value="F:DNA binding"/>
    <property type="evidence" value="ECO:0007669"/>
    <property type="project" value="UniProtKB-KW"/>
</dbReference>